<feature type="compositionally biased region" description="Polar residues" evidence="5">
    <location>
        <begin position="435"/>
        <end position="453"/>
    </location>
</feature>
<dbReference type="PANTHER" id="PTHR43524">
    <property type="entry name" value="RADICAL SAM SUPERFAMILY PROTEIN"/>
    <property type="match status" value="1"/>
</dbReference>
<evidence type="ECO:0000313" key="8">
    <source>
        <dbReference type="Proteomes" id="UP000199476"/>
    </source>
</evidence>
<dbReference type="InterPro" id="IPR023885">
    <property type="entry name" value="4Fe4S-binding_SPASM_dom"/>
</dbReference>
<evidence type="ECO:0000256" key="5">
    <source>
        <dbReference type="SAM" id="MobiDB-lite"/>
    </source>
</evidence>
<dbReference type="Pfam" id="PF13186">
    <property type="entry name" value="SPASM"/>
    <property type="match status" value="1"/>
</dbReference>
<accession>A0A1G9RXH4</accession>
<evidence type="ECO:0000256" key="1">
    <source>
        <dbReference type="ARBA" id="ARBA00022691"/>
    </source>
</evidence>
<dbReference type="STRING" id="321763.SAMN04488692_12442"/>
<dbReference type="Gene3D" id="3.20.20.70">
    <property type="entry name" value="Aldolase class I"/>
    <property type="match status" value="1"/>
</dbReference>
<dbReference type="PROSITE" id="PS51918">
    <property type="entry name" value="RADICAL_SAM"/>
    <property type="match status" value="1"/>
</dbReference>
<dbReference type="GO" id="GO:0046872">
    <property type="term" value="F:metal ion binding"/>
    <property type="evidence" value="ECO:0007669"/>
    <property type="project" value="UniProtKB-KW"/>
</dbReference>
<proteinExistence type="predicted"/>
<dbReference type="InterPro" id="IPR006638">
    <property type="entry name" value="Elp3/MiaA/NifB-like_rSAM"/>
</dbReference>
<keyword evidence="3" id="KW-0408">Iron</keyword>
<dbReference type="InterPro" id="IPR058240">
    <property type="entry name" value="rSAM_sf"/>
</dbReference>
<evidence type="ECO:0000313" key="7">
    <source>
        <dbReference type="EMBL" id="SDM27921.1"/>
    </source>
</evidence>
<evidence type="ECO:0000259" key="6">
    <source>
        <dbReference type="PROSITE" id="PS51918"/>
    </source>
</evidence>
<dbReference type="CDD" id="cd01335">
    <property type="entry name" value="Radical_SAM"/>
    <property type="match status" value="1"/>
</dbReference>
<dbReference type="SFLD" id="SFLDS00029">
    <property type="entry name" value="Radical_SAM"/>
    <property type="match status" value="1"/>
</dbReference>
<dbReference type="SUPFAM" id="SSF102114">
    <property type="entry name" value="Radical SAM enzymes"/>
    <property type="match status" value="1"/>
</dbReference>
<dbReference type="PANTHER" id="PTHR43524:SF1">
    <property type="entry name" value="RADICAL SAM SUPERFAMILY PROTEIN"/>
    <property type="match status" value="1"/>
</dbReference>
<dbReference type="SMART" id="SM00729">
    <property type="entry name" value="Elp3"/>
    <property type="match status" value="1"/>
</dbReference>
<dbReference type="GO" id="GO:0051536">
    <property type="term" value="F:iron-sulfur cluster binding"/>
    <property type="evidence" value="ECO:0007669"/>
    <property type="project" value="UniProtKB-KW"/>
</dbReference>
<dbReference type="EMBL" id="FNGO01000024">
    <property type="protein sequence ID" value="SDM27921.1"/>
    <property type="molecule type" value="Genomic_DNA"/>
</dbReference>
<keyword evidence="8" id="KW-1185">Reference proteome</keyword>
<name>A0A1G9RXH4_9FIRM</name>
<keyword evidence="1" id="KW-0949">S-adenosyl-L-methionine</keyword>
<keyword evidence="4" id="KW-0411">Iron-sulfur</keyword>
<reference evidence="7 8" key="1">
    <citation type="submission" date="2016-10" db="EMBL/GenBank/DDBJ databases">
        <authorList>
            <person name="de Groot N.N."/>
        </authorList>
    </citation>
    <scope>NUCLEOTIDE SEQUENCE [LARGE SCALE GENOMIC DNA]</scope>
    <source>
        <strain evidence="7 8">SLAS-1</strain>
    </source>
</reference>
<dbReference type="CDD" id="cd21128">
    <property type="entry name" value="SPASM_rSAM"/>
    <property type="match status" value="1"/>
</dbReference>
<dbReference type="Proteomes" id="UP000199476">
    <property type="component" value="Unassembled WGS sequence"/>
</dbReference>
<feature type="domain" description="Radical SAM core" evidence="6">
    <location>
        <begin position="108"/>
        <end position="329"/>
    </location>
</feature>
<dbReference type="RefSeq" id="WP_089761640.1">
    <property type="nucleotide sequence ID" value="NZ_FNGO01000024.1"/>
</dbReference>
<gene>
    <name evidence="7" type="ORF">SAMN04488692_12442</name>
</gene>
<sequence>MLNKIGLAKKIAVEKFVQKGLEYGFEDPENNLPRMVNWAKKIARDDMYIEALEKFEELLEEKPVIFEYARRFENFDQTFRENFLDLFIVQETLLGTSYREEKGKEIGANIPYTILLDPTSACNLNCEGCWAGKYDNSQSLEFDTIDRIITEAKELGIHFFVLSGGEPTVYPHLFDIFEKHHDCAFMMYTNGTLIDEDMADKILKAGNISPCISLEGFEGETEQRRGKGTTGKIEKAMKLLKERGIIFGSSITVTRDNCDILLESDKFVEDLIDRGVLYTWLFHYVPIGKDPNLDLMLTAEQRKKLAKRSSELRWRYPIFLADFWNDGHLTNGCIAGGDRYFHINANGDVEPCAFVHFAVDNIKNKSLKEILKNPLFTEYQKRIPFSDNMLRPCPIIDVPEELQKMVSTTEARPTHPGADDIFQPEIANKLKRKSQNWQNKSQTITSRQTCKRV</sequence>
<evidence type="ECO:0000256" key="3">
    <source>
        <dbReference type="ARBA" id="ARBA00023004"/>
    </source>
</evidence>
<evidence type="ECO:0000256" key="2">
    <source>
        <dbReference type="ARBA" id="ARBA00022723"/>
    </source>
</evidence>
<dbReference type="SFLD" id="SFLDG01386">
    <property type="entry name" value="main_SPASM_domain-containing"/>
    <property type="match status" value="1"/>
</dbReference>
<evidence type="ECO:0000256" key="4">
    <source>
        <dbReference type="ARBA" id="ARBA00023014"/>
    </source>
</evidence>
<feature type="region of interest" description="Disordered" evidence="5">
    <location>
        <begin position="432"/>
        <end position="453"/>
    </location>
</feature>
<dbReference type="InterPro" id="IPR013785">
    <property type="entry name" value="Aldolase_TIM"/>
</dbReference>
<organism evidence="7 8">
    <name type="scientific">Halarsenatibacter silvermanii</name>
    <dbReference type="NCBI Taxonomy" id="321763"/>
    <lineage>
        <taxon>Bacteria</taxon>
        <taxon>Bacillati</taxon>
        <taxon>Bacillota</taxon>
        <taxon>Clostridia</taxon>
        <taxon>Halanaerobiales</taxon>
        <taxon>Halarsenatibacteraceae</taxon>
        <taxon>Halarsenatibacter</taxon>
    </lineage>
</organism>
<keyword evidence="2" id="KW-0479">Metal-binding</keyword>
<protein>
    <submittedName>
        <fullName evidence="7">Radical SAM additional 4Fe4S-binding SPASM domain-containing protein</fullName>
    </submittedName>
</protein>
<dbReference type="Pfam" id="PF04055">
    <property type="entry name" value="Radical_SAM"/>
    <property type="match status" value="1"/>
</dbReference>
<dbReference type="AlphaFoldDB" id="A0A1G9RXH4"/>
<dbReference type="GO" id="GO:0003824">
    <property type="term" value="F:catalytic activity"/>
    <property type="evidence" value="ECO:0007669"/>
    <property type="project" value="InterPro"/>
</dbReference>
<dbReference type="SFLD" id="SFLDG01067">
    <property type="entry name" value="SPASM/twitch_domain_containing"/>
    <property type="match status" value="1"/>
</dbReference>
<dbReference type="InterPro" id="IPR007197">
    <property type="entry name" value="rSAM"/>
</dbReference>
<dbReference type="OrthoDB" id="9782387at2"/>